<dbReference type="InterPro" id="IPR036028">
    <property type="entry name" value="SH3-like_dom_sf"/>
</dbReference>
<evidence type="ECO:0000313" key="12">
    <source>
        <dbReference type="EMBL" id="KAJ3260126.1"/>
    </source>
</evidence>
<keyword evidence="4" id="KW-1003">Cell membrane</keyword>
<dbReference type="Proteomes" id="UP001210925">
    <property type="component" value="Unassembled WGS sequence"/>
</dbReference>
<dbReference type="Pfam" id="PF00018">
    <property type="entry name" value="SH3_1"/>
    <property type="match status" value="1"/>
</dbReference>
<evidence type="ECO:0000256" key="5">
    <source>
        <dbReference type="ARBA" id="ARBA00022692"/>
    </source>
</evidence>
<gene>
    <name evidence="12" type="primary">SHO1_2</name>
    <name evidence="12" type="ORF">HK103_001202</name>
</gene>
<dbReference type="CDD" id="cd11855">
    <property type="entry name" value="SH3_Sho1p"/>
    <property type="match status" value="1"/>
</dbReference>
<keyword evidence="13" id="KW-1185">Reference proteome</keyword>
<reference evidence="12" key="1">
    <citation type="submission" date="2020-05" db="EMBL/GenBank/DDBJ databases">
        <title>Phylogenomic resolution of chytrid fungi.</title>
        <authorList>
            <person name="Stajich J.E."/>
            <person name="Amses K."/>
            <person name="Simmons R."/>
            <person name="Seto K."/>
            <person name="Myers J."/>
            <person name="Bonds A."/>
            <person name="Quandt C.A."/>
            <person name="Barry K."/>
            <person name="Liu P."/>
            <person name="Grigoriev I."/>
            <person name="Longcore J.E."/>
            <person name="James T.Y."/>
        </authorList>
    </citation>
    <scope>NUCLEOTIDE SEQUENCE</scope>
    <source>
        <strain evidence="12">PLAUS21</strain>
    </source>
</reference>
<keyword evidence="6 10" id="KW-1133">Transmembrane helix</keyword>
<keyword evidence="3 9" id="KW-0728">SH3 domain</keyword>
<comment type="caution">
    <text evidence="12">The sequence shown here is derived from an EMBL/GenBank/DDBJ whole genome shotgun (WGS) entry which is preliminary data.</text>
</comment>
<accession>A0AAD5UK12</accession>
<evidence type="ECO:0000256" key="9">
    <source>
        <dbReference type="PROSITE-ProRule" id="PRU00192"/>
    </source>
</evidence>
<feature type="transmembrane region" description="Helical" evidence="10">
    <location>
        <begin position="47"/>
        <end position="66"/>
    </location>
</feature>
<evidence type="ECO:0000256" key="6">
    <source>
        <dbReference type="ARBA" id="ARBA00022989"/>
    </source>
</evidence>
<comment type="similarity">
    <text evidence="2">Belongs to the SHO1 family.</text>
</comment>
<organism evidence="12 13">
    <name type="scientific">Boothiomyces macroporosus</name>
    <dbReference type="NCBI Taxonomy" id="261099"/>
    <lineage>
        <taxon>Eukaryota</taxon>
        <taxon>Fungi</taxon>
        <taxon>Fungi incertae sedis</taxon>
        <taxon>Chytridiomycota</taxon>
        <taxon>Chytridiomycota incertae sedis</taxon>
        <taxon>Chytridiomycetes</taxon>
        <taxon>Rhizophydiales</taxon>
        <taxon>Terramycetaceae</taxon>
        <taxon>Boothiomyces</taxon>
    </lineage>
</organism>
<feature type="domain" description="SH3" evidence="11">
    <location>
        <begin position="199"/>
        <end position="262"/>
    </location>
</feature>
<dbReference type="InterPro" id="IPR001452">
    <property type="entry name" value="SH3_domain"/>
</dbReference>
<dbReference type="Gene3D" id="2.30.30.40">
    <property type="entry name" value="SH3 Domains"/>
    <property type="match status" value="1"/>
</dbReference>
<evidence type="ECO:0000256" key="10">
    <source>
        <dbReference type="SAM" id="Phobius"/>
    </source>
</evidence>
<protein>
    <submittedName>
        <fullName evidence="12">Transmembrane osmosensor</fullName>
    </submittedName>
</protein>
<dbReference type="SMART" id="SM00326">
    <property type="entry name" value="SH3"/>
    <property type="match status" value="1"/>
</dbReference>
<comment type="subcellular location">
    <subcellularLocation>
        <location evidence="1">Cell membrane</location>
        <topology evidence="1">Multi-pass membrane protein</topology>
    </subcellularLocation>
</comment>
<dbReference type="PRINTS" id="PR00452">
    <property type="entry name" value="SH3DOMAIN"/>
</dbReference>
<dbReference type="PROSITE" id="PS50002">
    <property type="entry name" value="SH3"/>
    <property type="match status" value="1"/>
</dbReference>
<proteinExistence type="inferred from homology"/>
<evidence type="ECO:0000256" key="7">
    <source>
        <dbReference type="ARBA" id="ARBA00023016"/>
    </source>
</evidence>
<evidence type="ECO:0000256" key="8">
    <source>
        <dbReference type="ARBA" id="ARBA00023136"/>
    </source>
</evidence>
<name>A0AAD5UK12_9FUNG</name>
<dbReference type="InterPro" id="IPR035522">
    <property type="entry name" value="Sho1_SH3"/>
</dbReference>
<keyword evidence="8 10" id="KW-0472">Membrane</keyword>
<sequence>MDTFHKAPRLFLALFVAELGWLLNFIGVAIAQSDIAYDKFNPFGLQWYFLFVYLAFIILVNVTVYTDSMKTYKHLLMNLNTLTLAFIPFDLNNAVSLANSVTTSNITGGSNTRIAGLLLIATMFGSEEDSWVNQFDLGFISPMLNDRTRAPRAESLERDAVVVAIERPEGEAPRVPPSEAIVLPSLIVRNSMIKHESLITKFKAKALYSYTASVSDPNEISFKAGEILEVIDSEGKWWQVVKTEADGSFTTGIAPSNYLERI</sequence>
<evidence type="ECO:0000256" key="1">
    <source>
        <dbReference type="ARBA" id="ARBA00004651"/>
    </source>
</evidence>
<evidence type="ECO:0000256" key="3">
    <source>
        <dbReference type="ARBA" id="ARBA00022443"/>
    </source>
</evidence>
<dbReference type="GO" id="GO:0005886">
    <property type="term" value="C:plasma membrane"/>
    <property type="evidence" value="ECO:0007669"/>
    <property type="project" value="UniProtKB-SubCell"/>
</dbReference>
<evidence type="ECO:0000313" key="13">
    <source>
        <dbReference type="Proteomes" id="UP001210925"/>
    </source>
</evidence>
<evidence type="ECO:0000259" key="11">
    <source>
        <dbReference type="PROSITE" id="PS50002"/>
    </source>
</evidence>
<dbReference type="EMBL" id="JADGKB010000013">
    <property type="protein sequence ID" value="KAJ3260126.1"/>
    <property type="molecule type" value="Genomic_DNA"/>
</dbReference>
<evidence type="ECO:0000256" key="2">
    <source>
        <dbReference type="ARBA" id="ARBA00009739"/>
    </source>
</evidence>
<evidence type="ECO:0000256" key="4">
    <source>
        <dbReference type="ARBA" id="ARBA00022475"/>
    </source>
</evidence>
<keyword evidence="7" id="KW-0346">Stress response</keyword>
<dbReference type="AlphaFoldDB" id="A0AAD5UK12"/>
<dbReference type="SUPFAM" id="SSF50044">
    <property type="entry name" value="SH3-domain"/>
    <property type="match status" value="1"/>
</dbReference>
<keyword evidence="5 10" id="KW-0812">Transmembrane</keyword>